<evidence type="ECO:0000256" key="3">
    <source>
        <dbReference type="ARBA" id="ARBA00022989"/>
    </source>
</evidence>
<comment type="subcellular location">
    <subcellularLocation>
        <location evidence="1">Cell membrane</location>
        <topology evidence="1">Multi-pass membrane protein</topology>
    </subcellularLocation>
</comment>
<feature type="transmembrane region" description="Helical" evidence="5">
    <location>
        <begin position="292"/>
        <end position="312"/>
    </location>
</feature>
<dbReference type="GO" id="GO:0005886">
    <property type="term" value="C:plasma membrane"/>
    <property type="evidence" value="ECO:0007669"/>
    <property type="project" value="UniProtKB-SubCell"/>
</dbReference>
<dbReference type="EMBL" id="VLKF01000001">
    <property type="protein sequence ID" value="TWH74839.1"/>
    <property type="molecule type" value="Genomic_DNA"/>
</dbReference>
<organism evidence="7 8">
    <name type="scientific">Modestobacter roseus</name>
    <dbReference type="NCBI Taxonomy" id="1181884"/>
    <lineage>
        <taxon>Bacteria</taxon>
        <taxon>Bacillati</taxon>
        <taxon>Actinomycetota</taxon>
        <taxon>Actinomycetes</taxon>
        <taxon>Geodermatophilales</taxon>
        <taxon>Geodermatophilaceae</taxon>
        <taxon>Modestobacter</taxon>
    </lineage>
</organism>
<comment type="caution">
    <text evidence="7">The sequence shown here is derived from an EMBL/GenBank/DDBJ whole genome shotgun (WGS) entry which is preliminary data.</text>
</comment>
<accession>A0A562IV09</accession>
<feature type="transmembrane region" description="Helical" evidence="5">
    <location>
        <begin position="226"/>
        <end position="256"/>
    </location>
</feature>
<dbReference type="Pfam" id="PF07690">
    <property type="entry name" value="MFS_1"/>
    <property type="match status" value="1"/>
</dbReference>
<feature type="domain" description="Major facilitator superfamily (MFS) profile" evidence="6">
    <location>
        <begin position="230"/>
        <end position="427"/>
    </location>
</feature>
<feature type="transmembrane region" description="Helical" evidence="5">
    <location>
        <begin position="262"/>
        <end position="285"/>
    </location>
</feature>
<feature type="transmembrane region" description="Helical" evidence="5">
    <location>
        <begin position="60"/>
        <end position="81"/>
    </location>
</feature>
<dbReference type="InterPro" id="IPR036259">
    <property type="entry name" value="MFS_trans_sf"/>
</dbReference>
<protein>
    <submittedName>
        <fullName evidence="7">Putative MFS family arabinose efflux permease</fullName>
    </submittedName>
</protein>
<dbReference type="InterPro" id="IPR011701">
    <property type="entry name" value="MFS"/>
</dbReference>
<dbReference type="PANTHER" id="PTHR23542">
    <property type="match status" value="1"/>
</dbReference>
<proteinExistence type="predicted"/>
<feature type="transmembrane region" description="Helical" evidence="5">
    <location>
        <begin position="353"/>
        <end position="373"/>
    </location>
</feature>
<dbReference type="PROSITE" id="PS50850">
    <property type="entry name" value="MFS"/>
    <property type="match status" value="1"/>
</dbReference>
<evidence type="ECO:0000313" key="7">
    <source>
        <dbReference type="EMBL" id="TWH74839.1"/>
    </source>
</evidence>
<evidence type="ECO:0000313" key="8">
    <source>
        <dbReference type="Proteomes" id="UP000321490"/>
    </source>
</evidence>
<keyword evidence="3 5" id="KW-1133">Transmembrane helix</keyword>
<name>A0A562IV09_9ACTN</name>
<feature type="transmembrane region" description="Helical" evidence="5">
    <location>
        <begin position="186"/>
        <end position="205"/>
    </location>
</feature>
<keyword evidence="2 5" id="KW-0812">Transmembrane</keyword>
<evidence type="ECO:0000256" key="2">
    <source>
        <dbReference type="ARBA" id="ARBA00022692"/>
    </source>
</evidence>
<sequence length="427" mass="43113">MARKRENENVSARTVFSPYARLFSVPGARAFSLAGWFARVPMATVGLGSVLLVAGETGSYALAGAIAGTLSLAFAVASPQWARLMDRIGQSPVLRWTALLYLVTGLAFVTVVVADGPRWAWFALAAVCGASGSNVGSVVRSRWAHALPDAEQRQTAFAFESVADEVVFVAAPPAVTVLAASVSPPAGFLTGLLLGVVGGLVLSRLEATAPPVERRVAGEPRPRVRVLTPGLVAIAVTYLAMGSVFGAIDVVVVGFAEAEGHPAAAGLALSTYAAGSLVAGLAYGVLRLPGTLVSRFLACALLFGLAAQALHLVDSLPVLVGVAFLAGLAIAPLLVAGMSLVESRVPRAALTEGLTWTSTGLTVGVTAGSALAGAAVDAWGAEGAFAVPALGAALAGLVGVAGWLVLRRPDAPVVAEVPAGRDGGLTT</sequence>
<feature type="transmembrane region" description="Helical" evidence="5">
    <location>
        <begin position="385"/>
        <end position="406"/>
    </location>
</feature>
<evidence type="ECO:0000256" key="5">
    <source>
        <dbReference type="SAM" id="Phobius"/>
    </source>
</evidence>
<feature type="transmembrane region" description="Helical" evidence="5">
    <location>
        <begin position="318"/>
        <end position="341"/>
    </location>
</feature>
<dbReference type="InterPro" id="IPR020846">
    <property type="entry name" value="MFS_dom"/>
</dbReference>
<evidence type="ECO:0000259" key="6">
    <source>
        <dbReference type="PROSITE" id="PS50850"/>
    </source>
</evidence>
<gene>
    <name evidence="7" type="ORF">JD78_03384</name>
</gene>
<reference evidence="7 8" key="1">
    <citation type="submission" date="2019-07" db="EMBL/GenBank/DDBJ databases">
        <title>R&amp;d 2014.</title>
        <authorList>
            <person name="Klenk H.-P."/>
        </authorList>
    </citation>
    <scope>NUCLEOTIDE SEQUENCE [LARGE SCALE GENOMIC DNA]</scope>
    <source>
        <strain evidence="7 8">DSM 45764</strain>
    </source>
</reference>
<dbReference type="Proteomes" id="UP000321490">
    <property type="component" value="Unassembled WGS sequence"/>
</dbReference>
<dbReference type="GO" id="GO:0022857">
    <property type="term" value="F:transmembrane transporter activity"/>
    <property type="evidence" value="ECO:0007669"/>
    <property type="project" value="InterPro"/>
</dbReference>
<feature type="transmembrane region" description="Helical" evidence="5">
    <location>
        <begin position="93"/>
        <end position="113"/>
    </location>
</feature>
<keyword evidence="4 5" id="KW-0472">Membrane</keyword>
<dbReference type="SUPFAM" id="SSF103473">
    <property type="entry name" value="MFS general substrate transporter"/>
    <property type="match status" value="1"/>
</dbReference>
<dbReference type="Gene3D" id="1.20.1250.20">
    <property type="entry name" value="MFS general substrate transporter like domains"/>
    <property type="match status" value="1"/>
</dbReference>
<keyword evidence="8" id="KW-1185">Reference proteome</keyword>
<feature type="transmembrane region" description="Helical" evidence="5">
    <location>
        <begin position="30"/>
        <end position="54"/>
    </location>
</feature>
<evidence type="ECO:0000256" key="1">
    <source>
        <dbReference type="ARBA" id="ARBA00004651"/>
    </source>
</evidence>
<evidence type="ECO:0000256" key="4">
    <source>
        <dbReference type="ARBA" id="ARBA00023136"/>
    </source>
</evidence>
<dbReference type="PANTHER" id="PTHR23542:SF1">
    <property type="entry name" value="MAJOR FACILITATOR SUPERFAMILY (MFS) PROFILE DOMAIN-CONTAINING PROTEIN"/>
    <property type="match status" value="1"/>
</dbReference>
<dbReference type="AlphaFoldDB" id="A0A562IV09"/>